<dbReference type="RefSeq" id="WP_013116163.1">
    <property type="nucleotide sequence ID" value="NC_014151.1"/>
</dbReference>
<organism evidence="2 3">
    <name type="scientific">Cellulomonas flavigena (strain ATCC 482 / DSM 20109 / BCRC 11376 / JCM 18109 / NBRC 3775 / NCIMB 8073 / NRS 134)</name>
    <dbReference type="NCBI Taxonomy" id="446466"/>
    <lineage>
        <taxon>Bacteria</taxon>
        <taxon>Bacillati</taxon>
        <taxon>Actinomycetota</taxon>
        <taxon>Actinomycetes</taxon>
        <taxon>Micrococcales</taxon>
        <taxon>Cellulomonadaceae</taxon>
        <taxon>Cellulomonas</taxon>
    </lineage>
</organism>
<dbReference type="Pfam" id="PF12679">
    <property type="entry name" value="ABC2_membrane_2"/>
    <property type="match status" value="1"/>
</dbReference>
<feature type="transmembrane region" description="Helical" evidence="1">
    <location>
        <begin position="197"/>
        <end position="216"/>
    </location>
</feature>
<dbReference type="PANTHER" id="PTHR37305:SF1">
    <property type="entry name" value="MEMBRANE PROTEIN"/>
    <property type="match status" value="1"/>
</dbReference>
<keyword evidence="1" id="KW-0472">Membrane</keyword>
<keyword evidence="1 2" id="KW-0812">Transmembrane</keyword>
<gene>
    <name evidence="2" type="ordered locus">Cfla_0920</name>
</gene>
<evidence type="ECO:0000313" key="2">
    <source>
        <dbReference type="EMBL" id="ADG73829.1"/>
    </source>
</evidence>
<proteinExistence type="predicted"/>
<dbReference type="GO" id="GO:0140359">
    <property type="term" value="F:ABC-type transporter activity"/>
    <property type="evidence" value="ECO:0007669"/>
    <property type="project" value="InterPro"/>
</dbReference>
<reference evidence="2 3" key="1">
    <citation type="journal article" date="2010" name="Stand. Genomic Sci.">
        <title>Complete genome sequence of Cellulomonas flavigena type strain (134).</title>
        <authorList>
            <person name="Abt B."/>
            <person name="Foster B."/>
            <person name="Lapidus A."/>
            <person name="Clum A."/>
            <person name="Sun H."/>
            <person name="Pukall R."/>
            <person name="Lucas S."/>
            <person name="Glavina Del Rio T."/>
            <person name="Nolan M."/>
            <person name="Tice H."/>
            <person name="Cheng J.F."/>
            <person name="Pitluck S."/>
            <person name="Liolios K."/>
            <person name="Ivanova N."/>
            <person name="Mavromatis K."/>
            <person name="Ovchinnikova G."/>
            <person name="Pati A."/>
            <person name="Goodwin L."/>
            <person name="Chen A."/>
            <person name="Palaniappan K."/>
            <person name="Land M."/>
            <person name="Hauser L."/>
            <person name="Chang Y.J."/>
            <person name="Jeffries C.D."/>
            <person name="Rohde M."/>
            <person name="Goker M."/>
            <person name="Woyke T."/>
            <person name="Bristow J."/>
            <person name="Eisen J.A."/>
            <person name="Markowitz V."/>
            <person name="Hugenholtz P."/>
            <person name="Kyrpides N.C."/>
            <person name="Klenk H.P."/>
        </authorList>
    </citation>
    <scope>NUCLEOTIDE SEQUENCE [LARGE SCALE GENOMIC DNA]</scope>
    <source>
        <strain evidence="3">ATCC 482 / DSM 20109 / BCRC 11376 / JCM 18109 / NBRC 3775 / NCIMB 8073 / NRS 134</strain>
    </source>
</reference>
<dbReference type="HOGENOM" id="CLU_051674_1_1_11"/>
<dbReference type="Proteomes" id="UP000000849">
    <property type="component" value="Chromosome"/>
</dbReference>
<feature type="transmembrane region" description="Helical" evidence="1">
    <location>
        <begin position="83"/>
        <end position="102"/>
    </location>
</feature>
<dbReference type="KEGG" id="cfl:Cfla_0920"/>
<feature type="transmembrane region" description="Helical" evidence="1">
    <location>
        <begin position="168"/>
        <end position="190"/>
    </location>
</feature>
<evidence type="ECO:0000256" key="1">
    <source>
        <dbReference type="SAM" id="Phobius"/>
    </source>
</evidence>
<dbReference type="STRING" id="446466.Cfla_0920"/>
<keyword evidence="1" id="KW-1133">Transmembrane helix</keyword>
<dbReference type="PANTHER" id="PTHR37305">
    <property type="entry name" value="INTEGRAL MEMBRANE PROTEIN-RELATED"/>
    <property type="match status" value="1"/>
</dbReference>
<accession>D5UKL1</accession>
<sequence length="283" mass="28859">MSTATAPAAPSATAGARVTFPRVLHSEWLKLVSLRSTWWTLGIAFVLLAGLPVMLTAASGAVPELGSDAPAGSADAVSTVVNGGLQMGSLAIVVLAALVVTSEYTTGSIRSTLAAVPTRLPVLVAKLVTVVTVTFAVGVLASAVAFGVSGLIDGDVVPDFSAPEVTRVVLGGPLVLAGIAAFTFATGALLRNTAATIAVVMGLLLVVESIVNLVPWKAFEYVRPLLPFSAGSSVMATQEAIDASAEMFPRAFDTGPWGGYAILLGWVAVLFVAATVRLRARDA</sequence>
<dbReference type="GO" id="GO:0005886">
    <property type="term" value="C:plasma membrane"/>
    <property type="evidence" value="ECO:0007669"/>
    <property type="project" value="UniProtKB-SubCell"/>
</dbReference>
<protein>
    <submittedName>
        <fullName evidence="2">Putative ABC transporter transmembrane protein</fullName>
    </submittedName>
</protein>
<dbReference type="AlphaFoldDB" id="D5UKL1"/>
<feature type="transmembrane region" description="Helical" evidence="1">
    <location>
        <begin position="123"/>
        <end position="148"/>
    </location>
</feature>
<dbReference type="eggNOG" id="COG1277">
    <property type="taxonomic scope" value="Bacteria"/>
</dbReference>
<dbReference type="OrthoDB" id="3297477at2"/>
<dbReference type="EMBL" id="CP001964">
    <property type="protein sequence ID" value="ADG73829.1"/>
    <property type="molecule type" value="Genomic_DNA"/>
</dbReference>
<feature type="transmembrane region" description="Helical" evidence="1">
    <location>
        <begin position="257"/>
        <end position="278"/>
    </location>
</feature>
<name>D5UKL1_CELFN</name>
<feature type="transmembrane region" description="Helical" evidence="1">
    <location>
        <begin position="38"/>
        <end position="63"/>
    </location>
</feature>
<evidence type="ECO:0000313" key="3">
    <source>
        <dbReference type="Proteomes" id="UP000000849"/>
    </source>
</evidence>
<keyword evidence="3" id="KW-1185">Reference proteome</keyword>